<evidence type="ECO:0000256" key="3">
    <source>
        <dbReference type="ARBA" id="ARBA00022737"/>
    </source>
</evidence>
<dbReference type="PROSITE" id="PS00028">
    <property type="entry name" value="ZINC_FINGER_C2H2_1"/>
    <property type="match status" value="3"/>
</dbReference>
<feature type="domain" description="BTB" evidence="9">
    <location>
        <begin position="24"/>
        <end position="87"/>
    </location>
</feature>
<keyword evidence="4 7" id="KW-0863">Zinc-finger</keyword>
<dbReference type="PROSITE" id="PS50157">
    <property type="entry name" value="ZINC_FINGER_C2H2_2"/>
    <property type="match status" value="4"/>
</dbReference>
<keyword evidence="12" id="KW-1185">Reference proteome</keyword>
<dbReference type="Proteomes" id="UP000005226">
    <property type="component" value="Chromosome 19"/>
</dbReference>
<dbReference type="InterPro" id="IPR011333">
    <property type="entry name" value="SKP1/BTB/POZ_sf"/>
</dbReference>
<keyword evidence="3" id="KW-0677">Repeat</keyword>
<dbReference type="SMART" id="SM00355">
    <property type="entry name" value="ZnF_C2H2"/>
    <property type="match status" value="4"/>
</dbReference>
<dbReference type="Gene3D" id="3.30.160.60">
    <property type="entry name" value="Classic Zinc Finger"/>
    <property type="match status" value="4"/>
</dbReference>
<dbReference type="InParanoid" id="A0A674P6M0"/>
<reference evidence="11 12" key="1">
    <citation type="journal article" date="2011" name="Genome Biol. Evol.">
        <title>Integration of the genetic map and genome assembly of fugu facilitates insights into distinct features of genome evolution in teleosts and mammals.</title>
        <authorList>
            <person name="Kai W."/>
            <person name="Kikuchi K."/>
            <person name="Tohari S."/>
            <person name="Chew A.K."/>
            <person name="Tay A."/>
            <person name="Fujiwara A."/>
            <person name="Hosoya S."/>
            <person name="Suetake H."/>
            <person name="Naruse K."/>
            <person name="Brenner S."/>
            <person name="Suzuki Y."/>
            <person name="Venkatesh B."/>
        </authorList>
    </citation>
    <scope>NUCLEOTIDE SEQUENCE [LARGE SCALE GENOMIC DNA]</scope>
</reference>
<feature type="domain" description="C2H2-type" evidence="10">
    <location>
        <begin position="443"/>
        <end position="470"/>
    </location>
</feature>
<dbReference type="SMART" id="SM00225">
    <property type="entry name" value="BTB"/>
    <property type="match status" value="1"/>
</dbReference>
<dbReference type="SUPFAM" id="SSF57667">
    <property type="entry name" value="beta-beta-alpha zinc fingers"/>
    <property type="match status" value="2"/>
</dbReference>
<dbReference type="Ensembl" id="ENSTRUT00000074642.1">
    <property type="protein sequence ID" value="ENSTRUP00000081293.1"/>
    <property type="gene ID" value="ENSTRUG00000029735.1"/>
</dbReference>
<dbReference type="GO" id="GO:0000981">
    <property type="term" value="F:DNA-binding transcription factor activity, RNA polymerase II-specific"/>
    <property type="evidence" value="ECO:0007669"/>
    <property type="project" value="TreeGrafter"/>
</dbReference>
<dbReference type="GeneTree" id="ENSGT00930000151052"/>
<evidence type="ECO:0000256" key="8">
    <source>
        <dbReference type="SAM" id="Coils"/>
    </source>
</evidence>
<dbReference type="OMA" id="FIQNIRW"/>
<evidence type="ECO:0000256" key="7">
    <source>
        <dbReference type="PROSITE-ProRule" id="PRU00042"/>
    </source>
</evidence>
<reference evidence="11" key="2">
    <citation type="submission" date="2025-08" db="UniProtKB">
        <authorList>
            <consortium name="Ensembl"/>
        </authorList>
    </citation>
    <scope>IDENTIFICATION</scope>
</reference>
<accession>A0A674P6M0</accession>
<dbReference type="PANTHER" id="PTHR24394">
    <property type="entry name" value="ZINC FINGER PROTEIN"/>
    <property type="match status" value="1"/>
</dbReference>
<dbReference type="CDD" id="cd18225">
    <property type="entry name" value="BTB_POZ_ZBTB40"/>
    <property type="match status" value="1"/>
</dbReference>
<evidence type="ECO:0000259" key="10">
    <source>
        <dbReference type="PROSITE" id="PS50157"/>
    </source>
</evidence>
<dbReference type="InterPro" id="IPR013087">
    <property type="entry name" value="Znf_C2H2_type"/>
</dbReference>
<feature type="domain" description="C2H2-type" evidence="10">
    <location>
        <begin position="414"/>
        <end position="442"/>
    </location>
</feature>
<dbReference type="InterPro" id="IPR036236">
    <property type="entry name" value="Znf_C2H2_sf"/>
</dbReference>
<keyword evidence="5" id="KW-0862">Zinc</keyword>
<keyword evidence="2" id="KW-0479">Metal-binding</keyword>
<keyword evidence="6" id="KW-0539">Nucleus</keyword>
<dbReference type="Pfam" id="PF00651">
    <property type="entry name" value="BTB"/>
    <property type="match status" value="1"/>
</dbReference>
<feature type="domain" description="C2H2-type" evidence="10">
    <location>
        <begin position="375"/>
        <end position="403"/>
    </location>
</feature>
<dbReference type="GO" id="GO:0005634">
    <property type="term" value="C:nucleus"/>
    <property type="evidence" value="ECO:0007669"/>
    <property type="project" value="UniProtKB-SubCell"/>
</dbReference>
<dbReference type="GO" id="GO:0008270">
    <property type="term" value="F:zinc ion binding"/>
    <property type="evidence" value="ECO:0007669"/>
    <property type="project" value="UniProtKB-KW"/>
</dbReference>
<feature type="domain" description="C2H2-type" evidence="10">
    <location>
        <begin position="471"/>
        <end position="498"/>
    </location>
</feature>
<proteinExistence type="predicted"/>
<dbReference type="FunFam" id="3.30.160.60:FF:000358">
    <property type="entry name" value="zinc finger protein 24"/>
    <property type="match status" value="1"/>
</dbReference>
<dbReference type="PANTHER" id="PTHR24394:SF0">
    <property type="entry name" value="ZINC FINGER AND BTB DOMAIN-CONTAINING PROTEIN 40"/>
    <property type="match status" value="1"/>
</dbReference>
<evidence type="ECO:0000259" key="9">
    <source>
        <dbReference type="PROSITE" id="PS50097"/>
    </source>
</evidence>
<evidence type="ECO:0000256" key="2">
    <source>
        <dbReference type="ARBA" id="ARBA00022723"/>
    </source>
</evidence>
<dbReference type="PROSITE" id="PS50097">
    <property type="entry name" value="BTB"/>
    <property type="match status" value="1"/>
</dbReference>
<dbReference type="AlphaFoldDB" id="A0A674P6M0"/>
<evidence type="ECO:0000256" key="1">
    <source>
        <dbReference type="ARBA" id="ARBA00004123"/>
    </source>
</evidence>
<feature type="coiled-coil region" evidence="8">
    <location>
        <begin position="248"/>
        <end position="275"/>
    </location>
</feature>
<dbReference type="Pfam" id="PF00096">
    <property type="entry name" value="zf-C2H2"/>
    <property type="match status" value="2"/>
</dbReference>
<evidence type="ECO:0000256" key="5">
    <source>
        <dbReference type="ARBA" id="ARBA00022833"/>
    </source>
</evidence>
<dbReference type="InterPro" id="IPR030404">
    <property type="entry name" value="ZBTB40_BTB_POZ_dom"/>
</dbReference>
<keyword evidence="8" id="KW-0175">Coiled coil</keyword>
<evidence type="ECO:0000256" key="6">
    <source>
        <dbReference type="ARBA" id="ARBA00023242"/>
    </source>
</evidence>
<reference evidence="11" key="3">
    <citation type="submission" date="2025-09" db="UniProtKB">
        <authorList>
            <consortium name="Ensembl"/>
        </authorList>
    </citation>
    <scope>IDENTIFICATION</scope>
</reference>
<dbReference type="InterPro" id="IPR000210">
    <property type="entry name" value="BTB/POZ_dom"/>
</dbReference>
<organism evidence="11 12">
    <name type="scientific">Takifugu rubripes</name>
    <name type="common">Japanese pufferfish</name>
    <name type="synonym">Fugu rubripes</name>
    <dbReference type="NCBI Taxonomy" id="31033"/>
    <lineage>
        <taxon>Eukaryota</taxon>
        <taxon>Metazoa</taxon>
        <taxon>Chordata</taxon>
        <taxon>Craniata</taxon>
        <taxon>Vertebrata</taxon>
        <taxon>Euteleostomi</taxon>
        <taxon>Actinopterygii</taxon>
        <taxon>Neopterygii</taxon>
        <taxon>Teleostei</taxon>
        <taxon>Neoteleostei</taxon>
        <taxon>Acanthomorphata</taxon>
        <taxon>Eupercaria</taxon>
        <taxon>Tetraodontiformes</taxon>
        <taxon>Tetradontoidea</taxon>
        <taxon>Tetraodontidae</taxon>
        <taxon>Takifugu</taxon>
    </lineage>
</organism>
<evidence type="ECO:0000313" key="12">
    <source>
        <dbReference type="Proteomes" id="UP000005226"/>
    </source>
</evidence>
<evidence type="ECO:0000313" key="11">
    <source>
        <dbReference type="Ensembl" id="ENSTRUP00000081293.1"/>
    </source>
</evidence>
<dbReference type="Gene3D" id="3.30.710.10">
    <property type="entry name" value="Potassium Channel Kv1.1, Chain A"/>
    <property type="match status" value="1"/>
</dbReference>
<name>A0A674P6M0_TAKRU</name>
<dbReference type="FunFam" id="3.30.160.60:FF:000557">
    <property type="entry name" value="zinc finger and SCAN domain-containing protein 29"/>
    <property type="match status" value="1"/>
</dbReference>
<evidence type="ECO:0000256" key="4">
    <source>
        <dbReference type="ARBA" id="ARBA00022771"/>
    </source>
</evidence>
<protein>
    <submittedName>
        <fullName evidence="11">Uncharacterized protein</fullName>
    </submittedName>
</protein>
<comment type="subcellular location">
    <subcellularLocation>
        <location evidence="1">Nucleus</location>
    </subcellularLocation>
</comment>
<sequence length="509" mass="56910">MELPNYSSQLMQQLWTLRKEGQFCDCTILVGETPHRAHKLLLAASSMLFRSLLEGSDTITIDTTVVSSQEFGCLLDMVYTGKLPVGKHNVSRIVAAADSLQMFDVAVGFKKVLTQLVKQQPPVQLVYRQTPDQTPTPNSKAQSQNPDFCSNFIQNIRWGGDAQVFSVRNFRGTNLIFGPAPSSDQYRYVPMCPEPEAAASDSEENNTATTTTTTTAEPFEQSLAGVEEQIPQLVKLLSGVPSVQQLLSQAAQTTLDEQERQVKQVRHQKRQAVLTAGGSPEEQAGAAGTAKTRCKGAAFHASISKMKMNCDSNLFVCPDEKDDGDESEEREDANPPCPSPTFKLFSCRWCKKNFSFKCRMSAHLRRCPMSPENQKQCPKCPTKLPSQRALKKHQVDAHCGSTPLKKKVAVRLWMNSSFPCGKGFSFACQLEVHMRWHTKEKPYSCSVCRKSFTTVSMLKRHHRIHTGEKPFRCHVCGKCFNQSAHLNTHFRLHTRERASWSRSTASAKN</sequence>
<dbReference type="SUPFAM" id="SSF54695">
    <property type="entry name" value="POZ domain"/>
    <property type="match status" value="1"/>
</dbReference>